<evidence type="ECO:0000256" key="1">
    <source>
        <dbReference type="SAM" id="MobiDB-lite"/>
    </source>
</evidence>
<sequence>MVSGLTITTDDGAFGADGGAAVVTATPAPTEAPAAETPVATPVTHPQNATDGAVASTPAPVTPEYTGTVGVQPGQLSNPDDPDDGAHAVPGGPYVAVDVDGSGTATILLEGTGSHTHLAPPAGTSESVVAYTWSVFETERILGVTPTLTATFPAGLTRLLLTVKDWNGDVHADVTNVTVTDGVTAGLICYYHPGVKALPPIGQAPEVKPTYAAVVDDVSFVQLSDFGGFAFAADAWLGRCIGSYTAGAAGTVVFGVGATAGTARVAVAGKAVGAAGVTLPAGAHAFEVVFAKAAGPTAALTVDAPASALTHKAGDVVPVISSMSSTGGPTSGGARVVLRGVGFLPGEEVNVGGNVATILADTAGKTSDDEITFVTPPAAAAGAAPVTVTTTAGTSNAIAYTYASGAASDASPVYVEEVLRDADGNEYELHGGGAIALGPDGKIYVGNVGQGRVHKLSVDFQTHTVVDACDTEIGGQILGVSFNPTDTAAEPTLLVSIGDLKGGNWDSGRVVKLKSLATGGCFGPPEDLVTGLPVQIGHDHAIGRPAFRQNGDMLLPVGGMTNAGTKHPSSGDVAESPLSGAVVKVALSKGTAFDGKITYSTNNPETAQQTGGDVSVWAAGVRNGLSVERHSSSTFWIVDNGANPGFGDISVSCTETVGFKGNGDIHDRLLKLEEGGYYGHPNPNRGATDTRQCVYRKPNDVAPGFTPAAHLFDASTNGLATFQNNLYNGALKGNLFFSRFATDFNGTVHTAPVSTDGELGDVTVFRSYSGLSIAVTPYGSLYMPQVRKGKVVVLAAQYETAGRGTMVLSVTPNRGPKAGGYRVYVAGHNFAASPTVTVGGKPCTDAKLDGSVGLTCTMPEGAGKVAAVVDGASSSGHDFEYLDV</sequence>
<evidence type="ECO:0000259" key="2">
    <source>
        <dbReference type="SMART" id="SM00429"/>
    </source>
</evidence>
<proteinExistence type="predicted"/>
<dbReference type="InterPro" id="IPR011042">
    <property type="entry name" value="6-blade_b-propeller_TolB-like"/>
</dbReference>
<dbReference type="AlphaFoldDB" id="A0A1X6P4A2"/>
<dbReference type="InterPro" id="IPR011041">
    <property type="entry name" value="Quinoprot_gluc/sorb_DH_b-prop"/>
</dbReference>
<accession>A0A1X6P4A2</accession>
<dbReference type="SUPFAM" id="SSF50952">
    <property type="entry name" value="Soluble quinoprotein glucose dehydrogenase"/>
    <property type="match status" value="1"/>
</dbReference>
<protein>
    <recommendedName>
        <fullName evidence="2">IPT/TIG domain-containing protein</fullName>
    </recommendedName>
</protein>
<evidence type="ECO:0000313" key="4">
    <source>
        <dbReference type="Proteomes" id="UP000218209"/>
    </source>
</evidence>
<feature type="domain" description="IPT/TIG" evidence="2">
    <location>
        <begin position="804"/>
        <end position="882"/>
    </location>
</feature>
<dbReference type="SUPFAM" id="SSF81296">
    <property type="entry name" value="E set domains"/>
    <property type="match status" value="2"/>
</dbReference>
<feature type="domain" description="IPT/TIG" evidence="2">
    <location>
        <begin position="317"/>
        <end position="403"/>
    </location>
</feature>
<gene>
    <name evidence="3" type="ORF">BU14_0224s0017</name>
</gene>
<dbReference type="Pfam" id="PF01833">
    <property type="entry name" value="TIG"/>
    <property type="match status" value="2"/>
</dbReference>
<feature type="region of interest" description="Disordered" evidence="1">
    <location>
        <begin position="31"/>
        <end position="93"/>
    </location>
</feature>
<dbReference type="InterPro" id="IPR013783">
    <property type="entry name" value="Ig-like_fold"/>
</dbReference>
<dbReference type="EMBL" id="KV918893">
    <property type="protein sequence ID" value="OSX75719.1"/>
    <property type="molecule type" value="Genomic_DNA"/>
</dbReference>
<dbReference type="PANTHER" id="PTHR19328">
    <property type="entry name" value="HEDGEHOG-INTERACTING PROTEIN"/>
    <property type="match status" value="1"/>
</dbReference>
<dbReference type="Gene3D" id="2.120.10.30">
    <property type="entry name" value="TolB, C-terminal domain"/>
    <property type="match status" value="1"/>
</dbReference>
<dbReference type="InterPro" id="IPR014756">
    <property type="entry name" value="Ig_E-set"/>
</dbReference>
<dbReference type="PANTHER" id="PTHR19328:SF75">
    <property type="entry name" value="ALDOSE SUGAR DEHYDROGENASE YLII"/>
    <property type="match status" value="1"/>
</dbReference>
<organism evidence="3 4">
    <name type="scientific">Porphyra umbilicalis</name>
    <name type="common">Purple laver</name>
    <name type="synonym">Red alga</name>
    <dbReference type="NCBI Taxonomy" id="2786"/>
    <lineage>
        <taxon>Eukaryota</taxon>
        <taxon>Rhodophyta</taxon>
        <taxon>Bangiophyceae</taxon>
        <taxon>Bangiales</taxon>
        <taxon>Bangiaceae</taxon>
        <taxon>Porphyra</taxon>
    </lineage>
</organism>
<dbReference type="OrthoDB" id="663146at2759"/>
<dbReference type="Gene3D" id="2.60.40.10">
    <property type="entry name" value="Immunoglobulins"/>
    <property type="match status" value="2"/>
</dbReference>
<name>A0A1X6P4A2_PORUM</name>
<dbReference type="SMART" id="SM00429">
    <property type="entry name" value="IPT"/>
    <property type="match status" value="2"/>
</dbReference>
<dbReference type="Proteomes" id="UP000218209">
    <property type="component" value="Unassembled WGS sequence"/>
</dbReference>
<keyword evidence="4" id="KW-1185">Reference proteome</keyword>
<dbReference type="CDD" id="cd00102">
    <property type="entry name" value="IPT"/>
    <property type="match status" value="1"/>
</dbReference>
<dbReference type="InterPro" id="IPR002909">
    <property type="entry name" value="IPT_dom"/>
</dbReference>
<reference evidence="3 4" key="1">
    <citation type="submission" date="2017-03" db="EMBL/GenBank/DDBJ databases">
        <title>WGS assembly of Porphyra umbilicalis.</title>
        <authorList>
            <person name="Brawley S.H."/>
            <person name="Blouin N.A."/>
            <person name="Ficko-Blean E."/>
            <person name="Wheeler G.L."/>
            <person name="Lohr M."/>
            <person name="Goodson H.V."/>
            <person name="Jenkins J.W."/>
            <person name="Blaby-Haas C.E."/>
            <person name="Helliwell K.E."/>
            <person name="Chan C."/>
            <person name="Marriage T."/>
            <person name="Bhattacharya D."/>
            <person name="Klein A.S."/>
            <person name="Badis Y."/>
            <person name="Brodie J."/>
            <person name="Cao Y."/>
            <person name="Collen J."/>
            <person name="Dittami S.M."/>
            <person name="Gachon C.M."/>
            <person name="Green B.R."/>
            <person name="Karpowicz S."/>
            <person name="Kim J.W."/>
            <person name="Kudahl U."/>
            <person name="Lin S."/>
            <person name="Michel G."/>
            <person name="Mittag M."/>
            <person name="Olson B.J."/>
            <person name="Pangilinan J."/>
            <person name="Peng Y."/>
            <person name="Qiu H."/>
            <person name="Shu S."/>
            <person name="Singer J.T."/>
            <person name="Smith A.G."/>
            <person name="Sprecher B.N."/>
            <person name="Wagner V."/>
            <person name="Wang W."/>
            <person name="Wang Z.-Y."/>
            <person name="Yan J."/>
            <person name="Yarish C."/>
            <person name="Zoeuner-Riek S."/>
            <person name="Zhuang Y."/>
            <person name="Zou Y."/>
            <person name="Lindquist E.A."/>
            <person name="Grimwood J."/>
            <person name="Barry K."/>
            <person name="Rokhsar D.S."/>
            <person name="Schmutz J."/>
            <person name="Stiller J.W."/>
            <person name="Grossman A.R."/>
            <person name="Prochnik S.E."/>
        </authorList>
    </citation>
    <scope>NUCLEOTIDE SEQUENCE [LARGE SCALE GENOMIC DNA]</scope>
    <source>
        <strain evidence="3">4086291</strain>
    </source>
</reference>
<feature type="compositionally biased region" description="Low complexity" evidence="1">
    <location>
        <begin position="31"/>
        <end position="44"/>
    </location>
</feature>
<evidence type="ECO:0000313" key="3">
    <source>
        <dbReference type="EMBL" id="OSX75719.1"/>
    </source>
</evidence>